<protein>
    <submittedName>
        <fullName evidence="12">MFS sugar transporter</fullName>
    </submittedName>
</protein>
<dbReference type="PANTHER" id="PTHR48022:SF79">
    <property type="entry name" value="LACTOSE PERMEASE, PUTATIVE (AFU_ORTHOLOGUE AFUA_6G01860)-RELATED"/>
    <property type="match status" value="1"/>
</dbReference>
<evidence type="ECO:0000256" key="6">
    <source>
        <dbReference type="ARBA" id="ARBA00023136"/>
    </source>
</evidence>
<name>W4K702_HETIT</name>
<feature type="transmembrane region" description="Helical" evidence="10">
    <location>
        <begin position="188"/>
        <end position="209"/>
    </location>
</feature>
<dbReference type="Proteomes" id="UP000030671">
    <property type="component" value="Unassembled WGS sequence"/>
</dbReference>
<evidence type="ECO:0000256" key="2">
    <source>
        <dbReference type="ARBA" id="ARBA00010992"/>
    </source>
</evidence>
<gene>
    <name evidence="12" type="ORF">HETIRDRAFT_173270</name>
</gene>
<dbReference type="GO" id="GO:0016020">
    <property type="term" value="C:membrane"/>
    <property type="evidence" value="ECO:0007669"/>
    <property type="project" value="UniProtKB-SubCell"/>
</dbReference>
<accession>W4K702</accession>
<keyword evidence="12" id="KW-0762">Sugar transport</keyword>
<feature type="transmembrane region" description="Helical" evidence="10">
    <location>
        <begin position="445"/>
        <end position="467"/>
    </location>
</feature>
<feature type="compositionally biased region" description="Basic and acidic residues" evidence="9">
    <location>
        <begin position="9"/>
        <end position="22"/>
    </location>
</feature>
<dbReference type="AlphaFoldDB" id="W4K702"/>
<dbReference type="InterPro" id="IPR036259">
    <property type="entry name" value="MFS_trans_sf"/>
</dbReference>
<dbReference type="InParanoid" id="W4K702"/>
<dbReference type="PROSITE" id="PS50850">
    <property type="entry name" value="MFS"/>
    <property type="match status" value="1"/>
</dbReference>
<dbReference type="GO" id="GO:0005351">
    <property type="term" value="F:carbohydrate:proton symporter activity"/>
    <property type="evidence" value="ECO:0007669"/>
    <property type="project" value="TreeGrafter"/>
</dbReference>
<dbReference type="InterPro" id="IPR050360">
    <property type="entry name" value="MFS_Sugar_Transporters"/>
</dbReference>
<dbReference type="InterPro" id="IPR003663">
    <property type="entry name" value="Sugar/inositol_transpt"/>
</dbReference>
<evidence type="ECO:0000256" key="5">
    <source>
        <dbReference type="ARBA" id="ARBA00022989"/>
    </source>
</evidence>
<dbReference type="EMBL" id="KI925458">
    <property type="protein sequence ID" value="ETW81588.1"/>
    <property type="molecule type" value="Genomic_DNA"/>
</dbReference>
<dbReference type="GeneID" id="20668432"/>
<feature type="transmembrane region" description="Helical" evidence="10">
    <location>
        <begin position="221"/>
        <end position="239"/>
    </location>
</feature>
<dbReference type="OrthoDB" id="6133115at2759"/>
<feature type="transmembrane region" description="Helical" evidence="10">
    <location>
        <begin position="101"/>
        <end position="121"/>
    </location>
</feature>
<dbReference type="eggNOG" id="KOG0254">
    <property type="taxonomic scope" value="Eukaryota"/>
</dbReference>
<feature type="transmembrane region" description="Helical" evidence="10">
    <location>
        <begin position="404"/>
        <end position="425"/>
    </location>
</feature>
<keyword evidence="4 10" id="KW-0812">Transmembrane</keyword>
<evidence type="ECO:0000256" key="1">
    <source>
        <dbReference type="ARBA" id="ARBA00004141"/>
    </source>
</evidence>
<dbReference type="FunFam" id="1.20.1250.20:FF:000134">
    <property type="entry name" value="MFS sugar transporter protein"/>
    <property type="match status" value="1"/>
</dbReference>
<feature type="transmembrane region" description="Helical" evidence="10">
    <location>
        <begin position="474"/>
        <end position="493"/>
    </location>
</feature>
<evidence type="ECO:0000256" key="4">
    <source>
        <dbReference type="ARBA" id="ARBA00022692"/>
    </source>
</evidence>
<evidence type="ECO:0000259" key="11">
    <source>
        <dbReference type="PROSITE" id="PS50850"/>
    </source>
</evidence>
<comment type="catalytic activity">
    <reaction evidence="7">
        <text>myo-inositol(out) + H(+)(out) = myo-inositol(in) + H(+)(in)</text>
        <dbReference type="Rhea" id="RHEA:60364"/>
        <dbReference type="ChEBI" id="CHEBI:15378"/>
        <dbReference type="ChEBI" id="CHEBI:17268"/>
    </reaction>
</comment>
<sequence>MSRSTKQHRSSEDVKPHAGVQHLEKKIMTPEERQAALTSALAVDPGVKPGSRRAFQLYLIVLCACCCSGDSGFDGTVMGGINAMTQYLHYFGMSSAGAKTSIVFGIFTIGSLVGALPASYLPDRFGRRVSMFTGNSILVIGATVTATAKNRSTFIGGRFLTGLGSALAGASAKSYLAELTPPQSRGLFLGILNSFYYVGQMTATGMMVSTGKFSSNWSWRLPLFIQIVPASLNIIFVFLCPESPRWLYSVGKVDQARGILAKLHSSTGDLHSPLIDLEMAEIDEKITIGGSDKRWWDFRPLFRTRVDRYRAWMVILMGAFGQLSGNGLITYFLPVLLRNAGITSQNKQLTLNFVNSVTSFLGALAGSASVDHIGRRRLLLVSTGLLVVTLSIVTGLLSSTGSAACSNAGISFIYLFMVIFSFGWTPMQALYGTEVLSYEARAKGLAFQNIVTQAASCINTFALPIALDKINWKVYIIFLVWDAFEFVVIYFTFVETKGLTLEEIDEIFHQPNPRKYSTSHKFRASPIRENADV</sequence>
<keyword evidence="6 10" id="KW-0472">Membrane</keyword>
<dbReference type="SUPFAM" id="SSF103473">
    <property type="entry name" value="MFS general substrate transporter"/>
    <property type="match status" value="1"/>
</dbReference>
<reference evidence="12 13" key="1">
    <citation type="journal article" date="2012" name="New Phytol.">
        <title>Insight into trade-off between wood decay and parasitism from the genome of a fungal forest pathogen.</title>
        <authorList>
            <person name="Olson A."/>
            <person name="Aerts A."/>
            <person name="Asiegbu F."/>
            <person name="Belbahri L."/>
            <person name="Bouzid O."/>
            <person name="Broberg A."/>
            <person name="Canback B."/>
            <person name="Coutinho P.M."/>
            <person name="Cullen D."/>
            <person name="Dalman K."/>
            <person name="Deflorio G."/>
            <person name="van Diepen L.T."/>
            <person name="Dunand C."/>
            <person name="Duplessis S."/>
            <person name="Durling M."/>
            <person name="Gonthier P."/>
            <person name="Grimwood J."/>
            <person name="Fossdal C.G."/>
            <person name="Hansson D."/>
            <person name="Henrissat B."/>
            <person name="Hietala A."/>
            <person name="Himmelstrand K."/>
            <person name="Hoffmeister D."/>
            <person name="Hogberg N."/>
            <person name="James T.Y."/>
            <person name="Karlsson M."/>
            <person name="Kohler A."/>
            <person name="Kues U."/>
            <person name="Lee Y.H."/>
            <person name="Lin Y.C."/>
            <person name="Lind M."/>
            <person name="Lindquist E."/>
            <person name="Lombard V."/>
            <person name="Lucas S."/>
            <person name="Lunden K."/>
            <person name="Morin E."/>
            <person name="Murat C."/>
            <person name="Park J."/>
            <person name="Raffaello T."/>
            <person name="Rouze P."/>
            <person name="Salamov A."/>
            <person name="Schmutz J."/>
            <person name="Solheim H."/>
            <person name="Stahlberg J."/>
            <person name="Velez H."/>
            <person name="de Vries R.P."/>
            <person name="Wiebenga A."/>
            <person name="Woodward S."/>
            <person name="Yakovlev I."/>
            <person name="Garbelotto M."/>
            <person name="Martin F."/>
            <person name="Grigoriev I.V."/>
            <person name="Stenlid J."/>
        </authorList>
    </citation>
    <scope>NUCLEOTIDE SEQUENCE [LARGE SCALE GENOMIC DNA]</scope>
    <source>
        <strain evidence="12 13">TC 32-1</strain>
    </source>
</reference>
<proteinExistence type="inferred from homology"/>
<evidence type="ECO:0000256" key="10">
    <source>
        <dbReference type="SAM" id="Phobius"/>
    </source>
</evidence>
<comment type="subcellular location">
    <subcellularLocation>
        <location evidence="1">Membrane</location>
        <topology evidence="1">Multi-pass membrane protein</topology>
    </subcellularLocation>
</comment>
<dbReference type="RefSeq" id="XP_009546219.1">
    <property type="nucleotide sequence ID" value="XM_009547924.1"/>
</dbReference>
<dbReference type="InterPro" id="IPR020846">
    <property type="entry name" value="MFS_dom"/>
</dbReference>
<feature type="domain" description="Major facilitator superfamily (MFS) profile" evidence="11">
    <location>
        <begin position="60"/>
        <end position="497"/>
    </location>
</feature>
<feature type="transmembrane region" description="Helical" evidence="10">
    <location>
        <begin position="378"/>
        <end position="397"/>
    </location>
</feature>
<evidence type="ECO:0000256" key="8">
    <source>
        <dbReference type="RuleBase" id="RU003346"/>
    </source>
</evidence>
<dbReference type="NCBIfam" id="TIGR00879">
    <property type="entry name" value="SP"/>
    <property type="match status" value="1"/>
</dbReference>
<keyword evidence="3 8" id="KW-0813">Transport</keyword>
<evidence type="ECO:0000256" key="7">
    <source>
        <dbReference type="ARBA" id="ARBA00049119"/>
    </source>
</evidence>
<dbReference type="Gene3D" id="1.20.1250.20">
    <property type="entry name" value="MFS general substrate transporter like domains"/>
    <property type="match status" value="1"/>
</dbReference>
<evidence type="ECO:0000256" key="3">
    <source>
        <dbReference type="ARBA" id="ARBA00022448"/>
    </source>
</evidence>
<feature type="region of interest" description="Disordered" evidence="9">
    <location>
        <begin position="1"/>
        <end position="22"/>
    </location>
</feature>
<comment type="similarity">
    <text evidence="2 8">Belongs to the major facilitator superfamily. Sugar transporter (TC 2.A.1.1) family.</text>
</comment>
<dbReference type="HOGENOM" id="CLU_001265_30_13_1"/>
<dbReference type="InterPro" id="IPR005829">
    <property type="entry name" value="Sugar_transporter_CS"/>
</dbReference>
<dbReference type="PROSITE" id="PS00216">
    <property type="entry name" value="SUGAR_TRANSPORT_1"/>
    <property type="match status" value="1"/>
</dbReference>
<dbReference type="KEGG" id="hir:HETIRDRAFT_173270"/>
<dbReference type="InterPro" id="IPR005828">
    <property type="entry name" value="MFS_sugar_transport-like"/>
</dbReference>
<evidence type="ECO:0000313" key="13">
    <source>
        <dbReference type="Proteomes" id="UP000030671"/>
    </source>
</evidence>
<dbReference type="PANTHER" id="PTHR48022">
    <property type="entry name" value="PLASTIDIC GLUCOSE TRANSPORTER 4"/>
    <property type="match status" value="1"/>
</dbReference>
<feature type="transmembrane region" description="Helical" evidence="10">
    <location>
        <begin position="311"/>
        <end position="337"/>
    </location>
</feature>
<evidence type="ECO:0000313" key="12">
    <source>
        <dbReference type="EMBL" id="ETW81588.1"/>
    </source>
</evidence>
<feature type="transmembrane region" description="Helical" evidence="10">
    <location>
        <begin position="349"/>
        <end position="366"/>
    </location>
</feature>
<keyword evidence="5 10" id="KW-1133">Transmembrane helix</keyword>
<keyword evidence="13" id="KW-1185">Reference proteome</keyword>
<dbReference type="Pfam" id="PF00083">
    <property type="entry name" value="Sugar_tr"/>
    <property type="match status" value="1"/>
</dbReference>
<evidence type="ECO:0000256" key="9">
    <source>
        <dbReference type="SAM" id="MobiDB-lite"/>
    </source>
</evidence>
<feature type="transmembrane region" description="Helical" evidence="10">
    <location>
        <begin position="57"/>
        <end position="81"/>
    </location>
</feature>
<organism evidence="12 13">
    <name type="scientific">Heterobasidion irregulare (strain TC 32-1)</name>
    <dbReference type="NCBI Taxonomy" id="747525"/>
    <lineage>
        <taxon>Eukaryota</taxon>
        <taxon>Fungi</taxon>
        <taxon>Dikarya</taxon>
        <taxon>Basidiomycota</taxon>
        <taxon>Agaricomycotina</taxon>
        <taxon>Agaricomycetes</taxon>
        <taxon>Russulales</taxon>
        <taxon>Bondarzewiaceae</taxon>
        <taxon>Heterobasidion</taxon>
        <taxon>Heterobasidion annosum species complex</taxon>
    </lineage>
</organism>